<evidence type="ECO:0000313" key="3">
    <source>
        <dbReference type="EMBL" id="CAD7092356.1"/>
    </source>
</evidence>
<feature type="signal peptide" evidence="2">
    <location>
        <begin position="1"/>
        <end position="24"/>
    </location>
</feature>
<dbReference type="InParanoid" id="A0A7R8V3U7"/>
<dbReference type="Proteomes" id="UP000594454">
    <property type="component" value="Chromosome 6"/>
</dbReference>
<feature type="compositionally biased region" description="Basic and acidic residues" evidence="1">
    <location>
        <begin position="74"/>
        <end position="88"/>
    </location>
</feature>
<evidence type="ECO:0000313" key="4">
    <source>
        <dbReference type="Proteomes" id="UP000594454"/>
    </source>
</evidence>
<organism evidence="3 4">
    <name type="scientific">Hermetia illucens</name>
    <name type="common">Black soldier fly</name>
    <dbReference type="NCBI Taxonomy" id="343691"/>
    <lineage>
        <taxon>Eukaryota</taxon>
        <taxon>Metazoa</taxon>
        <taxon>Ecdysozoa</taxon>
        <taxon>Arthropoda</taxon>
        <taxon>Hexapoda</taxon>
        <taxon>Insecta</taxon>
        <taxon>Pterygota</taxon>
        <taxon>Neoptera</taxon>
        <taxon>Endopterygota</taxon>
        <taxon>Diptera</taxon>
        <taxon>Brachycera</taxon>
        <taxon>Stratiomyomorpha</taxon>
        <taxon>Stratiomyidae</taxon>
        <taxon>Hermetiinae</taxon>
        <taxon>Hermetia</taxon>
    </lineage>
</organism>
<accession>A0A7R8V3U7</accession>
<sequence>MLRRGFGVLLIGVILAVTINPGLCKDNSAVKKHHVENGSSLKDTLRKVTTSIQEEAKKVGETFQKGYETVKKKVSEMSDNDGKSKDQLPKVQLPKDQPGVIAAENNQDNSNNTDGGKVDAINATVDNRFLFDTPQKCPPGQTTDHGNHCRRS</sequence>
<protein>
    <submittedName>
        <fullName evidence="3">Uncharacterized protein</fullName>
    </submittedName>
</protein>
<reference evidence="3 4" key="1">
    <citation type="submission" date="2020-11" db="EMBL/GenBank/DDBJ databases">
        <authorList>
            <person name="Wallbank WR R."/>
            <person name="Pardo Diaz C."/>
            <person name="Kozak K."/>
            <person name="Martin S."/>
            <person name="Jiggins C."/>
            <person name="Moest M."/>
            <person name="Warren A I."/>
            <person name="Generalovic N T."/>
            <person name="Byers J.R.P. K."/>
            <person name="Montejo-Kovacevich G."/>
            <person name="Yen C E."/>
        </authorList>
    </citation>
    <scope>NUCLEOTIDE SEQUENCE [LARGE SCALE GENOMIC DNA]</scope>
</reference>
<proteinExistence type="predicted"/>
<evidence type="ECO:0000256" key="1">
    <source>
        <dbReference type="SAM" id="MobiDB-lite"/>
    </source>
</evidence>
<name>A0A7R8V3U7_HERIL</name>
<feature type="compositionally biased region" description="Polar residues" evidence="1">
    <location>
        <begin position="104"/>
        <end position="114"/>
    </location>
</feature>
<keyword evidence="4" id="KW-1185">Reference proteome</keyword>
<gene>
    <name evidence="3" type="ORF">HERILL_LOCUS14718</name>
</gene>
<keyword evidence="2" id="KW-0732">Signal</keyword>
<feature type="region of interest" description="Disordered" evidence="1">
    <location>
        <begin position="74"/>
        <end position="152"/>
    </location>
</feature>
<dbReference type="AlphaFoldDB" id="A0A7R8V3U7"/>
<evidence type="ECO:0000256" key="2">
    <source>
        <dbReference type="SAM" id="SignalP"/>
    </source>
</evidence>
<dbReference type="EMBL" id="LR899014">
    <property type="protein sequence ID" value="CAD7092356.1"/>
    <property type="molecule type" value="Genomic_DNA"/>
</dbReference>
<feature type="chain" id="PRO_5030739247" evidence="2">
    <location>
        <begin position="25"/>
        <end position="152"/>
    </location>
</feature>